<dbReference type="Gene3D" id="3.30.70.1450">
    <property type="entry name" value="Regulator of K+ conductance, C-terminal domain"/>
    <property type="match status" value="2"/>
</dbReference>
<proteinExistence type="predicted"/>
<evidence type="ECO:0000256" key="3">
    <source>
        <dbReference type="ARBA" id="ARBA00022538"/>
    </source>
</evidence>
<name>A0ABW3Y6P1_9FLAO</name>
<evidence type="ECO:0000259" key="8">
    <source>
        <dbReference type="PROSITE" id="PS51202"/>
    </source>
</evidence>
<dbReference type="InterPro" id="IPR036291">
    <property type="entry name" value="NAD(P)-bd_dom_sf"/>
</dbReference>
<evidence type="ECO:0000256" key="6">
    <source>
        <dbReference type="ARBA" id="ARBA00023065"/>
    </source>
</evidence>
<evidence type="ECO:0000256" key="5">
    <source>
        <dbReference type="ARBA" id="ARBA00023027"/>
    </source>
</evidence>
<gene>
    <name evidence="9" type="primary">trkA</name>
    <name evidence="9" type="ORF">ACFQ39_14165</name>
</gene>
<sequence>MKIIIAGAGEVGYHLAKLLSYESHEITLIDENKERLIYSDTRLDIKTIQDNATSVSCLKNADIRNADLLIAVTSSETTNIAICVIAKQLGAKKTIARISDPELISNKEEIDFAALGIDELISTEELAAHEIQGLIDNTAFQDSHEFENGALIMLGMKIAKTAPIEGKTVKEAADMFGEINFMPVAIKHKDSQETIIPRGDSVFNREDILYFITTPEGVEQIQKISGIFNEEIKDVMILGGSGIGYITAVDLAENDFNVKLIERDKSKAIGLAEKLPDTLVIYGDGRDVDLLTEENVDEMDAFIAVTGRSETNIMACLVAKSKGVKRTIALVENIDFFKLSKNIGIDTLINKKILAANSIFRYIRKGEVLEMTMLNNVEAEILEFNVHEDSKITRSIIRDLSFPRDAIIGGVVRNKKGLIPLGGFQIQKDDKVVVCCLPTVVPKVEKFFN</sequence>
<dbReference type="PANTHER" id="PTHR43833:SF5">
    <property type="entry name" value="TRK SYSTEM POTASSIUM UPTAKE PROTEIN TRKA"/>
    <property type="match status" value="1"/>
</dbReference>
<evidence type="ECO:0000313" key="9">
    <source>
        <dbReference type="EMBL" id="MFD1316766.1"/>
    </source>
</evidence>
<reference evidence="10" key="1">
    <citation type="journal article" date="2019" name="Int. J. Syst. Evol. Microbiol.">
        <title>The Global Catalogue of Microorganisms (GCM) 10K type strain sequencing project: providing services to taxonomists for standard genome sequencing and annotation.</title>
        <authorList>
            <consortium name="The Broad Institute Genomics Platform"/>
            <consortium name="The Broad Institute Genome Sequencing Center for Infectious Disease"/>
            <person name="Wu L."/>
            <person name="Ma J."/>
        </authorList>
    </citation>
    <scope>NUCLEOTIDE SEQUENCE [LARGE SCALE GENOMIC DNA]</scope>
    <source>
        <strain evidence="10">CCUG 61485</strain>
    </source>
</reference>
<keyword evidence="5" id="KW-0520">NAD</keyword>
<evidence type="ECO:0000256" key="4">
    <source>
        <dbReference type="ARBA" id="ARBA00022958"/>
    </source>
</evidence>
<feature type="domain" description="RCK N-terminal" evidence="7">
    <location>
        <begin position="232"/>
        <end position="349"/>
    </location>
</feature>
<dbReference type="NCBIfam" id="NF007031">
    <property type="entry name" value="PRK09496.1-2"/>
    <property type="match status" value="1"/>
</dbReference>
<dbReference type="InterPro" id="IPR006036">
    <property type="entry name" value="K_uptake_TrkA"/>
</dbReference>
<evidence type="ECO:0000256" key="2">
    <source>
        <dbReference type="ARBA" id="ARBA00022448"/>
    </source>
</evidence>
<keyword evidence="2" id="KW-0813">Transport</keyword>
<dbReference type="PROSITE" id="PS51202">
    <property type="entry name" value="RCK_C"/>
    <property type="match status" value="2"/>
</dbReference>
<dbReference type="InterPro" id="IPR036721">
    <property type="entry name" value="RCK_C_sf"/>
</dbReference>
<feature type="domain" description="RCK C-terminal" evidence="8">
    <location>
        <begin position="141"/>
        <end position="227"/>
    </location>
</feature>
<dbReference type="Proteomes" id="UP001597201">
    <property type="component" value="Unassembled WGS sequence"/>
</dbReference>
<evidence type="ECO:0000259" key="7">
    <source>
        <dbReference type="PROSITE" id="PS51201"/>
    </source>
</evidence>
<dbReference type="InterPro" id="IPR050721">
    <property type="entry name" value="Trk_Ktr_HKT_K-transport"/>
</dbReference>
<dbReference type="RefSeq" id="WP_377180129.1">
    <property type="nucleotide sequence ID" value="NZ_JBHTMY010000004.1"/>
</dbReference>
<evidence type="ECO:0000313" key="10">
    <source>
        <dbReference type="Proteomes" id="UP001597201"/>
    </source>
</evidence>
<keyword evidence="6" id="KW-0406">Ion transport</keyword>
<dbReference type="Gene3D" id="3.40.50.720">
    <property type="entry name" value="NAD(P)-binding Rossmann-like Domain"/>
    <property type="match status" value="2"/>
</dbReference>
<dbReference type="PANTHER" id="PTHR43833">
    <property type="entry name" value="POTASSIUM CHANNEL PROTEIN 2-RELATED-RELATED"/>
    <property type="match status" value="1"/>
</dbReference>
<dbReference type="SUPFAM" id="SSF51735">
    <property type="entry name" value="NAD(P)-binding Rossmann-fold domains"/>
    <property type="match status" value="2"/>
</dbReference>
<dbReference type="Pfam" id="PF02254">
    <property type="entry name" value="TrkA_N"/>
    <property type="match status" value="2"/>
</dbReference>
<protein>
    <recommendedName>
        <fullName evidence="1">Trk system potassium uptake protein TrkA</fullName>
    </recommendedName>
</protein>
<dbReference type="NCBIfam" id="NF007038">
    <property type="entry name" value="PRK09496.2-6"/>
    <property type="match status" value="1"/>
</dbReference>
<keyword evidence="10" id="KW-1185">Reference proteome</keyword>
<accession>A0ABW3Y6P1</accession>
<dbReference type="SUPFAM" id="SSF116726">
    <property type="entry name" value="TrkA C-terminal domain-like"/>
    <property type="match status" value="2"/>
</dbReference>
<keyword evidence="4" id="KW-0630">Potassium</keyword>
<dbReference type="InterPro" id="IPR003148">
    <property type="entry name" value="RCK_N"/>
</dbReference>
<dbReference type="Pfam" id="PF02080">
    <property type="entry name" value="TrkA_C"/>
    <property type="match status" value="2"/>
</dbReference>
<feature type="domain" description="RCK N-terminal" evidence="7">
    <location>
        <begin position="1"/>
        <end position="121"/>
    </location>
</feature>
<dbReference type="InterPro" id="IPR006037">
    <property type="entry name" value="RCK_C"/>
</dbReference>
<dbReference type="PROSITE" id="PS51201">
    <property type="entry name" value="RCK_N"/>
    <property type="match status" value="2"/>
</dbReference>
<comment type="caution">
    <text evidence="9">The sequence shown here is derived from an EMBL/GenBank/DDBJ whole genome shotgun (WGS) entry which is preliminary data.</text>
</comment>
<dbReference type="EMBL" id="JBHTMY010000004">
    <property type="protein sequence ID" value="MFD1316766.1"/>
    <property type="molecule type" value="Genomic_DNA"/>
</dbReference>
<organism evidence="9 10">
    <name type="scientific">Namhaeicola litoreus</name>
    <dbReference type="NCBI Taxonomy" id="1052145"/>
    <lineage>
        <taxon>Bacteria</taxon>
        <taxon>Pseudomonadati</taxon>
        <taxon>Bacteroidota</taxon>
        <taxon>Flavobacteriia</taxon>
        <taxon>Flavobacteriales</taxon>
        <taxon>Flavobacteriaceae</taxon>
        <taxon>Namhaeicola</taxon>
    </lineage>
</organism>
<feature type="domain" description="RCK C-terminal" evidence="8">
    <location>
        <begin position="369"/>
        <end position="449"/>
    </location>
</feature>
<dbReference type="PRINTS" id="PR00335">
    <property type="entry name" value="KUPTAKETRKA"/>
</dbReference>
<evidence type="ECO:0000256" key="1">
    <source>
        <dbReference type="ARBA" id="ARBA00017378"/>
    </source>
</evidence>
<dbReference type="NCBIfam" id="NF007039">
    <property type="entry name" value="PRK09496.3-2"/>
    <property type="match status" value="1"/>
</dbReference>
<keyword evidence="3" id="KW-0633">Potassium transport</keyword>